<dbReference type="AlphaFoldDB" id="A0A1B6NQ20"/>
<dbReference type="SUPFAM" id="SSF160964">
    <property type="entry name" value="MalF N-terminal region-like"/>
    <property type="match status" value="1"/>
</dbReference>
<keyword evidence="1" id="KW-1133">Transmembrane helix</keyword>
<keyword evidence="1" id="KW-0472">Membrane</keyword>
<protein>
    <submittedName>
        <fullName evidence="2">Binding-protein-dependent transport system inner membrane component</fullName>
    </submittedName>
</protein>
<accession>A0A1B6NQ20</accession>
<dbReference type="EMBL" id="AYSL01001726">
    <property type="protein sequence ID" value="KTF05536.1"/>
    <property type="molecule type" value="Genomic_DNA"/>
</dbReference>
<reference evidence="2" key="1">
    <citation type="submission" date="2013-11" db="EMBL/GenBank/DDBJ databases">
        <title>Microbial diversity, functional groups and degradation webs in Northern and Southern Mediterranean and Red Sea marine crude oil polluted sites.</title>
        <authorList>
            <person name="Daffonchio D."/>
            <person name="Mapelli F."/>
            <person name="Ferrer M."/>
            <person name="Richter M."/>
            <person name="Cherif A."/>
            <person name="Malkawi H.I."/>
            <person name="Yakimov M.M."/>
            <person name="Abdel-Fattah Y.R."/>
            <person name="Blaghen M."/>
            <person name="Golyshin P.N."/>
            <person name="Kalogerakis N."/>
            <person name="Boon N."/>
            <person name="Magagnini M."/>
            <person name="Fava F."/>
        </authorList>
    </citation>
    <scope>NUCLEOTIDE SEQUENCE</scope>
</reference>
<comment type="caution">
    <text evidence="2">The sequence shown here is derived from an EMBL/GenBank/DDBJ whole genome shotgun (WGS) entry which is preliminary data.</text>
</comment>
<keyword evidence="1" id="KW-0812">Transmembrane</keyword>
<evidence type="ECO:0000256" key="1">
    <source>
        <dbReference type="SAM" id="Phobius"/>
    </source>
</evidence>
<organism evidence="2">
    <name type="scientific">marine sediment metagenome</name>
    <dbReference type="NCBI Taxonomy" id="412755"/>
    <lineage>
        <taxon>unclassified sequences</taxon>
        <taxon>metagenomes</taxon>
        <taxon>ecological metagenomes</taxon>
    </lineage>
</organism>
<feature type="transmembrane region" description="Helical" evidence="1">
    <location>
        <begin position="21"/>
        <end position="43"/>
    </location>
</feature>
<gene>
    <name evidence="2" type="ORF">MGSAQ_002968</name>
</gene>
<proteinExistence type="predicted"/>
<evidence type="ECO:0000313" key="2">
    <source>
        <dbReference type="EMBL" id="KTF05536.1"/>
    </source>
</evidence>
<sequence length="67" mass="7793">MTALPDVHPPKARARRRRNSLTPWLFLAPGMLMFAVYVLIPIFQSVWVSFHEWDGLDRCIGSDWPII</sequence>
<feature type="non-terminal residue" evidence="2">
    <location>
        <position position="67"/>
    </location>
</feature>
<name>A0A1B6NQ20_9ZZZZ</name>